<evidence type="ECO:0000313" key="1">
    <source>
        <dbReference type="EMBL" id="MQY22291.1"/>
    </source>
</evidence>
<proteinExistence type="predicted"/>
<gene>
    <name evidence="1" type="ORF">NRB20_54060</name>
</gene>
<comment type="caution">
    <text evidence="1">The sequence shown here is derived from an EMBL/GenBank/DDBJ whole genome shotgun (WGS) entry which is preliminary data.</text>
</comment>
<dbReference type="EMBL" id="WEGK01000013">
    <property type="protein sequence ID" value="MQY22291.1"/>
    <property type="molecule type" value="Genomic_DNA"/>
</dbReference>
<dbReference type="InterPro" id="IPR036894">
    <property type="entry name" value="YbaB-like_sf"/>
</dbReference>
<reference evidence="1 2" key="1">
    <citation type="submission" date="2019-10" db="EMBL/GenBank/DDBJ databases">
        <title>Nocardia macrotermitis sp. nov. and Nocardia aurantia sp. nov., isolated from the gut of fungus growing-termite Macrotermes natalensis.</title>
        <authorList>
            <person name="Benndorf R."/>
            <person name="Schwitalla J."/>
            <person name="Martin K."/>
            <person name="De Beer W."/>
            <person name="Kaster A.-K."/>
            <person name="Vollmers J."/>
            <person name="Poulsen M."/>
            <person name="Beemelmanns C."/>
        </authorList>
    </citation>
    <scope>NUCLEOTIDE SEQUENCE [LARGE SCALE GENOMIC DNA]</scope>
    <source>
        <strain evidence="1 2">RB20</strain>
    </source>
</reference>
<dbReference type="InterPro" id="IPR004401">
    <property type="entry name" value="YbaB/EbfC"/>
</dbReference>
<sequence>MSDLTDVDAALADIRAKADLVRTTMAKIQGVGKAANGTIVATVDAAGHLRDLHLPRDTSRLGTQLAQLILEATAAAERDAAKQAAAATRPLTSDPRVQAGLEAIRETFPSTDEPAKRKPMTEAEIQAADDAYFERMNGTGWRE</sequence>
<dbReference type="Proteomes" id="UP000438448">
    <property type="component" value="Unassembled WGS sequence"/>
</dbReference>
<organism evidence="1 2">
    <name type="scientific">Nocardia macrotermitis</name>
    <dbReference type="NCBI Taxonomy" id="2585198"/>
    <lineage>
        <taxon>Bacteria</taxon>
        <taxon>Bacillati</taxon>
        <taxon>Actinomycetota</taxon>
        <taxon>Actinomycetes</taxon>
        <taxon>Mycobacteriales</taxon>
        <taxon>Nocardiaceae</taxon>
        <taxon>Nocardia</taxon>
    </lineage>
</organism>
<dbReference type="Pfam" id="PF02575">
    <property type="entry name" value="YbaB_DNA_bd"/>
    <property type="match status" value="1"/>
</dbReference>
<dbReference type="AlphaFoldDB" id="A0A7K0D9Q2"/>
<evidence type="ECO:0008006" key="3">
    <source>
        <dbReference type="Google" id="ProtNLM"/>
    </source>
</evidence>
<dbReference type="RefSeq" id="WP_153413810.1">
    <property type="nucleotide sequence ID" value="NZ_WEGK01000013.1"/>
</dbReference>
<evidence type="ECO:0000313" key="2">
    <source>
        <dbReference type="Proteomes" id="UP000438448"/>
    </source>
</evidence>
<accession>A0A7K0D9Q2</accession>
<keyword evidence="2" id="KW-1185">Reference proteome</keyword>
<dbReference type="OrthoDB" id="4556076at2"/>
<protein>
    <recommendedName>
        <fullName evidence="3">YbaB/EbfC DNA-binding family protein</fullName>
    </recommendedName>
</protein>
<name>A0A7K0D9Q2_9NOCA</name>
<dbReference type="GO" id="GO:0003677">
    <property type="term" value="F:DNA binding"/>
    <property type="evidence" value="ECO:0007669"/>
    <property type="project" value="InterPro"/>
</dbReference>
<dbReference type="Gene3D" id="3.30.1310.10">
    <property type="entry name" value="Nucleoid-associated protein YbaB-like domain"/>
    <property type="match status" value="1"/>
</dbReference>